<protein>
    <submittedName>
        <fullName evidence="1">Uncharacterized protein</fullName>
    </submittedName>
</protein>
<sequence>MSYSSEIISTLLFESTNVSVYRIPPGPLSLSKWNLKESNVIWTGSLRLVEQEMIRDNVDLFASFPESQAKEGNENKANLKMPNKPYECLRAKLELYNTVYVPPGVGSLITTKKDVVWAEVWYNPIPELVSAESSIEEYFKIANDGEETIQMTTESAKFYKIIAQIPGSGYHPLCELENISSTKDDKELLVQVALGLKFEETFDTITFSESLNIYKRRFRNFEDQYHYELKVLELEQSSSNITLTDNTKLTMMTMTMTLATL</sequence>
<dbReference type="KEGG" id="pic:PICST_65369"/>
<organism evidence="1 2">
    <name type="scientific">Scheffersomyces stipitis (strain ATCC 58785 / CBS 6054 / NBRC 10063 / NRRL Y-11545)</name>
    <name type="common">Yeast</name>
    <name type="synonym">Pichia stipitis</name>
    <dbReference type="NCBI Taxonomy" id="322104"/>
    <lineage>
        <taxon>Eukaryota</taxon>
        <taxon>Fungi</taxon>
        <taxon>Dikarya</taxon>
        <taxon>Ascomycota</taxon>
        <taxon>Saccharomycotina</taxon>
        <taxon>Pichiomycetes</taxon>
        <taxon>Debaryomycetaceae</taxon>
        <taxon>Scheffersomyces</taxon>
    </lineage>
</organism>
<name>A3LQY7_PICST</name>
<dbReference type="OMA" id="WAEVWYN"/>
<dbReference type="eggNOG" id="ENOG502RPZ6">
    <property type="taxonomic scope" value="Eukaryota"/>
</dbReference>
<proteinExistence type="predicted"/>
<dbReference type="GeneID" id="4837744"/>
<reference evidence="1 2" key="1">
    <citation type="journal article" date="2007" name="Nat. Biotechnol.">
        <title>Genome sequence of the lignocellulose-bioconverting and xylose-fermenting yeast Pichia stipitis.</title>
        <authorList>
            <person name="Jeffries T.W."/>
            <person name="Grigoriev I.V."/>
            <person name="Grimwood J."/>
            <person name="Laplaza J.M."/>
            <person name="Aerts A."/>
            <person name="Salamov A."/>
            <person name="Schmutz J."/>
            <person name="Lindquist E."/>
            <person name="Dehal P."/>
            <person name="Shapiro H."/>
            <person name="Jin Y.S."/>
            <person name="Passoth V."/>
            <person name="Richardson P.M."/>
        </authorList>
    </citation>
    <scope>NUCLEOTIDE SEQUENCE [LARGE SCALE GENOMIC DNA]</scope>
    <source>
        <strain evidence="2">ATCC 58785 / CBS 6054 / NBRC 10063 / NRRL Y-11545</strain>
    </source>
</reference>
<dbReference type="HOGENOM" id="CLU_1050161_0_0_1"/>
<gene>
    <name evidence="1" type="ORF">PICST_65369</name>
</gene>
<dbReference type="InParanoid" id="A3LQY7"/>
<keyword evidence="2" id="KW-1185">Reference proteome</keyword>
<dbReference type="Proteomes" id="UP000002258">
    <property type="component" value="Chromosome 3"/>
</dbReference>
<evidence type="ECO:0000313" key="2">
    <source>
        <dbReference type="Proteomes" id="UP000002258"/>
    </source>
</evidence>
<dbReference type="AlphaFoldDB" id="A3LQY7"/>
<dbReference type="EMBL" id="CP000497">
    <property type="protein sequence ID" value="ABN65296.2"/>
    <property type="molecule type" value="Genomic_DNA"/>
</dbReference>
<dbReference type="STRING" id="322104.A3LQY7"/>
<dbReference type="OrthoDB" id="4018970at2759"/>
<accession>A3LQY7</accession>
<evidence type="ECO:0000313" key="1">
    <source>
        <dbReference type="EMBL" id="ABN65296.2"/>
    </source>
</evidence>
<dbReference type="RefSeq" id="XP_001383325.2">
    <property type="nucleotide sequence ID" value="XM_001383288.1"/>
</dbReference>